<accession>A0A5J6MFS7</accession>
<sequence>MAKPAPRSRQGTMKRLYLLRHTKSSWKEDDLSDHERPLAPRGRRAAPPIGVYLRDHAILPDLVLASSARRTRETWELVSLMLPKPPKVVYEDKLYLANADELLVRLRQVDDEIDSVLIVGHNPGMQELAERLFGDGDSAGLAKLRGKFPTGGLALYQFDVDRWEELLPGIGRLTDFVVPRDLV</sequence>
<organism evidence="1 2">
    <name type="scientific">Hypericibacter terrae</name>
    <dbReference type="NCBI Taxonomy" id="2602015"/>
    <lineage>
        <taxon>Bacteria</taxon>
        <taxon>Pseudomonadati</taxon>
        <taxon>Pseudomonadota</taxon>
        <taxon>Alphaproteobacteria</taxon>
        <taxon>Rhodospirillales</taxon>
        <taxon>Dongiaceae</taxon>
        <taxon>Hypericibacter</taxon>
    </lineage>
</organism>
<dbReference type="SMART" id="SM00855">
    <property type="entry name" value="PGAM"/>
    <property type="match status" value="1"/>
</dbReference>
<reference evidence="1 2" key="1">
    <citation type="submission" date="2019-08" db="EMBL/GenBank/DDBJ databases">
        <title>Hyperibacter terrae gen. nov., sp. nov. and Hyperibacter viscosus sp. nov., two new members in the family Rhodospirillaceae isolated from the rhizosphere of Hypericum perforatum.</title>
        <authorList>
            <person name="Noviana Z."/>
        </authorList>
    </citation>
    <scope>NUCLEOTIDE SEQUENCE [LARGE SCALE GENOMIC DNA]</scope>
    <source>
        <strain evidence="1 2">R5913</strain>
    </source>
</reference>
<dbReference type="CDD" id="cd07067">
    <property type="entry name" value="HP_PGM_like"/>
    <property type="match status" value="1"/>
</dbReference>
<dbReference type="Proteomes" id="UP000326202">
    <property type="component" value="Chromosome"/>
</dbReference>
<dbReference type="RefSeq" id="WP_225308594.1">
    <property type="nucleotide sequence ID" value="NZ_CP042906.1"/>
</dbReference>
<protein>
    <submittedName>
        <fullName evidence="1">Phosphoglycerate mutase</fullName>
    </submittedName>
</protein>
<dbReference type="Pfam" id="PF00300">
    <property type="entry name" value="His_Phos_1"/>
    <property type="match status" value="1"/>
</dbReference>
<dbReference type="EMBL" id="CP042906">
    <property type="protein sequence ID" value="QEX16312.1"/>
    <property type="molecule type" value="Genomic_DNA"/>
</dbReference>
<dbReference type="PANTHER" id="PTHR47623:SF1">
    <property type="entry name" value="OS09G0287300 PROTEIN"/>
    <property type="match status" value="1"/>
</dbReference>
<evidence type="ECO:0000313" key="2">
    <source>
        <dbReference type="Proteomes" id="UP000326202"/>
    </source>
</evidence>
<dbReference type="PANTHER" id="PTHR47623">
    <property type="entry name" value="OS09G0287300 PROTEIN"/>
    <property type="match status" value="1"/>
</dbReference>
<dbReference type="InterPro" id="IPR013078">
    <property type="entry name" value="His_Pase_superF_clade-1"/>
</dbReference>
<dbReference type="KEGG" id="htq:FRZ44_16050"/>
<gene>
    <name evidence="1" type="ORF">FRZ44_16050</name>
</gene>
<evidence type="ECO:0000313" key="1">
    <source>
        <dbReference type="EMBL" id="QEX16312.1"/>
    </source>
</evidence>
<proteinExistence type="predicted"/>
<dbReference type="SUPFAM" id="SSF53254">
    <property type="entry name" value="Phosphoglycerate mutase-like"/>
    <property type="match status" value="1"/>
</dbReference>
<keyword evidence="2" id="KW-1185">Reference proteome</keyword>
<dbReference type="AlphaFoldDB" id="A0A5J6MFS7"/>
<name>A0A5J6MFS7_9PROT</name>
<dbReference type="InterPro" id="IPR029033">
    <property type="entry name" value="His_PPase_superfam"/>
</dbReference>
<dbReference type="Gene3D" id="3.40.50.1240">
    <property type="entry name" value="Phosphoglycerate mutase-like"/>
    <property type="match status" value="1"/>
</dbReference>